<dbReference type="EMBL" id="CP004885">
    <property type="protein sequence ID" value="AGX88196.1"/>
    <property type="molecule type" value="Genomic_DNA"/>
</dbReference>
<dbReference type="InterPro" id="IPR036584">
    <property type="entry name" value="FliS_sf"/>
</dbReference>
<evidence type="ECO:0000256" key="7">
    <source>
        <dbReference type="SAM" id="MobiDB-lite"/>
    </source>
</evidence>
<accession>U5N9F0</accession>
<dbReference type="Proteomes" id="UP000017184">
    <property type="component" value="Chromosome"/>
</dbReference>
<protein>
    <recommendedName>
        <fullName evidence="6">Flagellar protein FliT</fullName>
    </recommendedName>
</protein>
<dbReference type="STRING" id="946483.Cenrod_2125"/>
<evidence type="ECO:0000256" key="3">
    <source>
        <dbReference type="ARBA" id="ARBA00022490"/>
    </source>
</evidence>
<dbReference type="PANTHER" id="PTHR34773">
    <property type="entry name" value="FLAGELLAR SECRETION CHAPERONE FLIS"/>
    <property type="match status" value="1"/>
</dbReference>
<organism evidence="8 9">
    <name type="scientific">Candidatus Symbiobacter mobilis CR</name>
    <dbReference type="NCBI Taxonomy" id="946483"/>
    <lineage>
        <taxon>Bacteria</taxon>
        <taxon>Pseudomonadati</taxon>
        <taxon>Pseudomonadota</taxon>
        <taxon>Betaproteobacteria</taxon>
        <taxon>Burkholderiales</taxon>
        <taxon>Comamonadaceae</taxon>
    </lineage>
</organism>
<evidence type="ECO:0000313" key="8">
    <source>
        <dbReference type="EMBL" id="AGX88196.1"/>
    </source>
</evidence>
<dbReference type="OrthoDB" id="8687480at2"/>
<name>U5N9F0_9BURK</name>
<reference evidence="8 9" key="1">
    <citation type="journal article" date="2013" name="Genome Biol.">
        <title>Genomic analysis reveals key aspects of prokaryotic symbiosis in the phototrophic consortium "Chlorochromatium aggregatum".</title>
        <authorList>
            <person name="Liu Z."/>
            <person name="Muller J."/>
            <person name="Li T."/>
            <person name="Alvey R.M."/>
            <person name="Vogl K."/>
            <person name="Frigaard N.U."/>
            <person name="Rockwell N.C."/>
            <person name="Boyd E.S."/>
            <person name="Tomsho L.P."/>
            <person name="Schuster S.C."/>
            <person name="Henke P."/>
            <person name="Rohde M."/>
            <person name="Overmann J."/>
            <person name="Bryant D.A."/>
        </authorList>
    </citation>
    <scope>NUCLEOTIDE SEQUENCE [LARGE SCALE GENOMIC DNA]</scope>
    <source>
        <strain evidence="8">CR</strain>
    </source>
</reference>
<feature type="compositionally biased region" description="Basic and acidic residues" evidence="7">
    <location>
        <begin position="1"/>
        <end position="11"/>
    </location>
</feature>
<dbReference type="InterPro" id="IPR008622">
    <property type="entry name" value="FliT"/>
</dbReference>
<evidence type="ECO:0000256" key="6">
    <source>
        <dbReference type="ARBA" id="ARBA00093797"/>
    </source>
</evidence>
<keyword evidence="9" id="KW-1185">Reference proteome</keyword>
<evidence type="ECO:0000313" key="9">
    <source>
        <dbReference type="Proteomes" id="UP000017184"/>
    </source>
</evidence>
<keyword evidence="5" id="KW-0143">Chaperone</keyword>
<keyword evidence="8" id="KW-0966">Cell projection</keyword>
<dbReference type="Gene3D" id="1.20.120.340">
    <property type="entry name" value="Flagellar protein FliS"/>
    <property type="match status" value="1"/>
</dbReference>
<evidence type="ECO:0000256" key="1">
    <source>
        <dbReference type="ARBA" id="ARBA00004514"/>
    </source>
</evidence>
<dbReference type="InterPro" id="IPR003713">
    <property type="entry name" value="FliS"/>
</dbReference>
<dbReference type="Gene3D" id="1.20.58.380">
    <property type="entry name" value="Flagellar protein flit"/>
    <property type="match status" value="1"/>
</dbReference>
<dbReference type="CDD" id="cd16098">
    <property type="entry name" value="FliS"/>
    <property type="match status" value="1"/>
</dbReference>
<dbReference type="PANTHER" id="PTHR34773:SF1">
    <property type="entry name" value="FLAGELLAR SECRETION CHAPERONE FLIS"/>
    <property type="match status" value="1"/>
</dbReference>
<evidence type="ECO:0000256" key="5">
    <source>
        <dbReference type="ARBA" id="ARBA00023186"/>
    </source>
</evidence>
<feature type="region of interest" description="Disordered" evidence="7">
    <location>
        <begin position="1"/>
        <end position="25"/>
    </location>
</feature>
<dbReference type="AlphaFoldDB" id="U5N9F0"/>
<keyword evidence="3" id="KW-0963">Cytoplasm</keyword>
<evidence type="ECO:0000256" key="2">
    <source>
        <dbReference type="ARBA" id="ARBA00008787"/>
    </source>
</evidence>
<comment type="subcellular location">
    <subcellularLocation>
        <location evidence="1">Cytoplasm</location>
        <location evidence="1">Cytosol</location>
    </subcellularLocation>
</comment>
<keyword evidence="8" id="KW-0969">Cilium</keyword>
<dbReference type="GO" id="GO:0005829">
    <property type="term" value="C:cytosol"/>
    <property type="evidence" value="ECO:0007669"/>
    <property type="project" value="UniProtKB-SubCell"/>
</dbReference>
<dbReference type="SUPFAM" id="SSF101116">
    <property type="entry name" value="Flagellar export chaperone FliS"/>
    <property type="match status" value="1"/>
</dbReference>
<dbReference type="GO" id="GO:0044780">
    <property type="term" value="P:bacterial-type flagellum assembly"/>
    <property type="evidence" value="ECO:0007669"/>
    <property type="project" value="InterPro"/>
</dbReference>
<dbReference type="Pfam" id="PF02561">
    <property type="entry name" value="FliS"/>
    <property type="match status" value="1"/>
</dbReference>
<dbReference type="KEGG" id="cbx:Cenrod_2125"/>
<comment type="similarity">
    <text evidence="2">Belongs to the FliS family.</text>
</comment>
<dbReference type="HOGENOM" id="CLU_1025604_0_0_4"/>
<sequence>MYKTTDTDRAAHPGSPSGGSPTRDDDDVVGLLYDGFLDRLDQARVAIERGDTAAKIRHIDMCIQILSEGLQTNVDATVGGDLAKNLDIVYAHCIFRLIQANLKNDPAILQEVHDLIEPLVTAWKAVRPDKLARSAVVGMDEDEIAKQAFREFCGAHVSGAGVYAKLVSQGYDMSQQLIDYYRAIEDSSRQMLEAARARDWETVTRHEGVCAILIEQLRERAQNETLLPDQRAEKTRIMQRILSNDAQIRYLAEPWINEAEPAESPPPRYLH</sequence>
<keyword evidence="4" id="KW-1005">Bacterial flagellum biogenesis</keyword>
<keyword evidence="8" id="KW-0282">Flagellum</keyword>
<evidence type="ECO:0000256" key="4">
    <source>
        <dbReference type="ARBA" id="ARBA00022795"/>
    </source>
</evidence>
<dbReference type="GO" id="GO:0071973">
    <property type="term" value="P:bacterial-type flagellum-dependent cell motility"/>
    <property type="evidence" value="ECO:0007669"/>
    <property type="project" value="TreeGrafter"/>
</dbReference>
<proteinExistence type="inferred from homology"/>
<dbReference type="NCBIfam" id="TIGR00208">
    <property type="entry name" value="fliS"/>
    <property type="match status" value="1"/>
</dbReference>
<dbReference type="Pfam" id="PF05400">
    <property type="entry name" value="FliT"/>
    <property type="match status" value="1"/>
</dbReference>
<gene>
    <name evidence="8" type="primary">fliT</name>
    <name evidence="8" type="ORF">Cenrod_2125</name>
</gene>
<dbReference type="eggNOG" id="COG1516">
    <property type="taxonomic scope" value="Bacteria"/>
</dbReference>